<reference evidence="4" key="1">
    <citation type="journal article" date="2017" name="Front. Plant Sci.">
        <title>Climate Clever Clovers: New Paradigm to Reduce the Environmental Footprint of Ruminants by Breeding Low Methanogenic Forages Utilizing Haplotype Variation.</title>
        <authorList>
            <person name="Kaur P."/>
            <person name="Appels R."/>
            <person name="Bayer P.E."/>
            <person name="Keeble-Gagnere G."/>
            <person name="Wang J."/>
            <person name="Hirakawa H."/>
            <person name="Shirasawa K."/>
            <person name="Vercoe P."/>
            <person name="Stefanova K."/>
            <person name="Durmic Z."/>
            <person name="Nichols P."/>
            <person name="Revell C."/>
            <person name="Isobe S.N."/>
            <person name="Edwards D."/>
            <person name="Erskine W."/>
        </authorList>
    </citation>
    <scope>NUCLEOTIDE SEQUENCE [LARGE SCALE GENOMIC DNA]</scope>
    <source>
        <strain evidence="4">cv. Daliak</strain>
    </source>
</reference>
<dbReference type="Pfam" id="PF13966">
    <property type="entry name" value="zf-RVT"/>
    <property type="match status" value="1"/>
</dbReference>
<dbReference type="PANTHER" id="PTHR33116:SF78">
    <property type="entry name" value="OS12G0587133 PROTEIN"/>
    <property type="match status" value="1"/>
</dbReference>
<dbReference type="AlphaFoldDB" id="A0A2Z6P5C4"/>
<gene>
    <name evidence="3" type="ORF">TSUD_129240</name>
</gene>
<keyword evidence="1" id="KW-0472">Membrane</keyword>
<evidence type="ECO:0000313" key="4">
    <source>
        <dbReference type="Proteomes" id="UP000242715"/>
    </source>
</evidence>
<evidence type="ECO:0000259" key="2">
    <source>
        <dbReference type="Pfam" id="PF13966"/>
    </source>
</evidence>
<dbReference type="Proteomes" id="UP000242715">
    <property type="component" value="Unassembled WGS sequence"/>
</dbReference>
<proteinExistence type="predicted"/>
<dbReference type="EMBL" id="DF974034">
    <property type="protein sequence ID" value="GAU44350.1"/>
    <property type="molecule type" value="Genomic_DNA"/>
</dbReference>
<evidence type="ECO:0000256" key="1">
    <source>
        <dbReference type="SAM" id="Phobius"/>
    </source>
</evidence>
<accession>A0A2Z6P5C4</accession>
<protein>
    <recommendedName>
        <fullName evidence="2">Reverse transcriptase zinc-binding domain-containing protein</fullName>
    </recommendedName>
</protein>
<dbReference type="PANTHER" id="PTHR33116">
    <property type="entry name" value="REVERSE TRANSCRIPTASE ZINC-BINDING DOMAIN-CONTAINING PROTEIN-RELATED-RELATED"/>
    <property type="match status" value="1"/>
</dbReference>
<evidence type="ECO:0000313" key="3">
    <source>
        <dbReference type="EMBL" id="GAU44350.1"/>
    </source>
</evidence>
<dbReference type="OrthoDB" id="1743609at2759"/>
<feature type="transmembrane region" description="Helical" evidence="1">
    <location>
        <begin position="312"/>
        <end position="333"/>
    </location>
</feature>
<keyword evidence="1" id="KW-1133">Transmembrane helix</keyword>
<feature type="domain" description="Reverse transcriptase zinc-binding" evidence="2">
    <location>
        <begin position="214"/>
        <end position="309"/>
    </location>
</feature>
<name>A0A2Z6P5C4_TRISU</name>
<organism evidence="3 4">
    <name type="scientific">Trifolium subterraneum</name>
    <name type="common">Subterranean clover</name>
    <dbReference type="NCBI Taxonomy" id="3900"/>
    <lineage>
        <taxon>Eukaryota</taxon>
        <taxon>Viridiplantae</taxon>
        <taxon>Streptophyta</taxon>
        <taxon>Embryophyta</taxon>
        <taxon>Tracheophyta</taxon>
        <taxon>Spermatophyta</taxon>
        <taxon>Magnoliopsida</taxon>
        <taxon>eudicotyledons</taxon>
        <taxon>Gunneridae</taxon>
        <taxon>Pentapetalae</taxon>
        <taxon>rosids</taxon>
        <taxon>fabids</taxon>
        <taxon>Fabales</taxon>
        <taxon>Fabaceae</taxon>
        <taxon>Papilionoideae</taxon>
        <taxon>50 kb inversion clade</taxon>
        <taxon>NPAAA clade</taxon>
        <taxon>Hologalegina</taxon>
        <taxon>IRL clade</taxon>
        <taxon>Trifolieae</taxon>
        <taxon>Trifolium</taxon>
    </lineage>
</organism>
<keyword evidence="1" id="KW-0812">Transmembrane</keyword>
<dbReference type="InterPro" id="IPR026960">
    <property type="entry name" value="RVT-Znf"/>
</dbReference>
<keyword evidence="4" id="KW-1185">Reference proteome</keyword>
<sequence>MVRIQREFLWGGVKGGNKIKWVKWSVVCKAKRMGGLGVRDIKIVNLSLLAKWRWRLLLPGNPLWKQVLVAKYGNHILNRVIWSDIRIPSLASKWWKDVCSLDKVVESKNWLGESIVRKVGNGFSTYFWSSNWIGEAPLLEVFPRLYSLSIHKDSMVRDFYVQEGGGWRWSFSWRRNLFQWEEDLVTRLREMVEPVPLSLEEDYWVWSPDPEGKFSVKSAYNFLGDELRVGEDLEEEVALVFDNIWGSPAPSKVIAFSWQLLYDRIPSRRNLEARGLLCLDMPWECVGCVGSVESTTHLFLHCPSAMKVWQEVFRWLGVVIVIPPSMLVLFELVRGSARNKKTRLGFLMIWHASIWCIWKARNNALFANGTFSPNDIVEEIDELEMVHC</sequence>